<dbReference type="AlphaFoldDB" id="A0AAE4JIA5"/>
<evidence type="ECO:0000313" key="1">
    <source>
        <dbReference type="EMBL" id="MDS0223653.1"/>
    </source>
</evidence>
<keyword evidence="2" id="KW-1185">Reference proteome</keyword>
<reference evidence="1 2" key="1">
    <citation type="submission" date="2022-06" db="EMBL/GenBank/DDBJ databases">
        <title>Haloarcula sp. a new haloarchaeum isolate from saline soil.</title>
        <authorList>
            <person name="Strakova D."/>
            <person name="Galisteo C."/>
            <person name="Sanchez-Porro C."/>
            <person name="Ventosa A."/>
        </authorList>
    </citation>
    <scope>NUCLEOTIDE SEQUENCE [LARGE SCALE GENOMIC DNA]</scope>
    <source>
        <strain evidence="1 2">S1AR25-5A</strain>
    </source>
</reference>
<dbReference type="InterPro" id="IPR036388">
    <property type="entry name" value="WH-like_DNA-bd_sf"/>
</dbReference>
<organism evidence="1 2">
    <name type="scientific">Haloarcula terrestris</name>
    <dbReference type="NCBI Taxonomy" id="2950533"/>
    <lineage>
        <taxon>Archaea</taxon>
        <taxon>Methanobacteriati</taxon>
        <taxon>Methanobacteriota</taxon>
        <taxon>Stenosarchaea group</taxon>
        <taxon>Halobacteria</taxon>
        <taxon>Halobacteriales</taxon>
        <taxon>Haloarculaceae</taxon>
        <taxon>Haloarcula</taxon>
    </lineage>
</organism>
<accession>A0AAE4JIA5</accession>
<protein>
    <submittedName>
        <fullName evidence="1">Uncharacterized protein</fullName>
    </submittedName>
</protein>
<dbReference type="EMBL" id="JAMQOM010000020">
    <property type="protein sequence ID" value="MDS0223653.1"/>
    <property type="molecule type" value="Genomic_DNA"/>
</dbReference>
<evidence type="ECO:0000313" key="2">
    <source>
        <dbReference type="Proteomes" id="UP001253439"/>
    </source>
</evidence>
<proteinExistence type="predicted"/>
<gene>
    <name evidence="1" type="ORF">NDI54_20125</name>
</gene>
<sequence>MERSADELTGVDGESHIKLYLALPPSQRMMLHQTAAMDGSPWGGAIIASAIERGADISERQGYRALNILTDKGILREVNPEGAADQYEVTQKGIQAMKATRDQLQEGLAVVNGNASSRGRTSSFW</sequence>
<name>A0AAE4JIA5_9EURY</name>
<dbReference type="Proteomes" id="UP001253439">
    <property type="component" value="Unassembled WGS sequence"/>
</dbReference>
<dbReference type="InterPro" id="IPR036390">
    <property type="entry name" value="WH_DNA-bd_sf"/>
</dbReference>
<dbReference type="RefSeq" id="WP_310898178.1">
    <property type="nucleotide sequence ID" value="NZ_JAMQOM010000020.1"/>
</dbReference>
<dbReference type="Gene3D" id="1.10.10.10">
    <property type="entry name" value="Winged helix-like DNA-binding domain superfamily/Winged helix DNA-binding domain"/>
    <property type="match status" value="1"/>
</dbReference>
<dbReference type="SUPFAM" id="SSF46785">
    <property type="entry name" value="Winged helix' DNA-binding domain"/>
    <property type="match status" value="1"/>
</dbReference>
<comment type="caution">
    <text evidence="1">The sequence shown here is derived from an EMBL/GenBank/DDBJ whole genome shotgun (WGS) entry which is preliminary data.</text>
</comment>